<evidence type="ECO:0000259" key="5">
    <source>
        <dbReference type="PROSITE" id="PS51891"/>
    </source>
</evidence>
<evidence type="ECO:0000256" key="1">
    <source>
        <dbReference type="ARBA" id="ARBA00005495"/>
    </source>
</evidence>
<feature type="domain" description="CENP-V/GFA" evidence="5">
    <location>
        <begin position="2"/>
        <end position="103"/>
    </location>
</feature>
<dbReference type="GO" id="GO:0016846">
    <property type="term" value="F:carbon-sulfur lyase activity"/>
    <property type="evidence" value="ECO:0007669"/>
    <property type="project" value="InterPro"/>
</dbReference>
<evidence type="ECO:0000313" key="7">
    <source>
        <dbReference type="Proteomes" id="UP000630353"/>
    </source>
</evidence>
<evidence type="ECO:0000256" key="2">
    <source>
        <dbReference type="ARBA" id="ARBA00022723"/>
    </source>
</evidence>
<dbReference type="GO" id="GO:0046872">
    <property type="term" value="F:metal ion binding"/>
    <property type="evidence" value="ECO:0007669"/>
    <property type="project" value="UniProtKB-KW"/>
</dbReference>
<evidence type="ECO:0000256" key="3">
    <source>
        <dbReference type="ARBA" id="ARBA00022833"/>
    </source>
</evidence>
<sequence length="287" mass="30785">MLEGGCLCGRTRWRADGPVLHRVHCHCSLCRKGSGAVEVPWITVERRHFAWTGGPPTFYRSSAEGERGFCPVCGTKLTFTHDDVPDDIDLAVGSLDDAEAGYPLTQIHGESRVAWLSVDPQLPFRADHDPGPPVTDPPPLAGDAELEGGCLCGAFRYAVTGPPVRSGLCHCGLCRRATGGLAAAWAIWPRERYRDNGAPTAEWSASATGARRFCPTCGATLGYAFTRRPDLVEIMIAGLDDPGAVAPDSHGFAADAPSWLVIDDTRPRWPGRVGQGEPDDGLLRPAF</sequence>
<keyword evidence="7" id="KW-1185">Reference proteome</keyword>
<dbReference type="SUPFAM" id="SSF51316">
    <property type="entry name" value="Mss4-like"/>
    <property type="match status" value="2"/>
</dbReference>
<comment type="similarity">
    <text evidence="1">Belongs to the Gfa family.</text>
</comment>
<name>A0A918XQZ8_9PROT</name>
<reference evidence="6" key="2">
    <citation type="submission" date="2020-09" db="EMBL/GenBank/DDBJ databases">
        <authorList>
            <person name="Sun Q."/>
            <person name="Kim S."/>
        </authorList>
    </citation>
    <scope>NUCLEOTIDE SEQUENCE</scope>
    <source>
        <strain evidence="6">KCTC 42651</strain>
    </source>
</reference>
<dbReference type="AlphaFoldDB" id="A0A918XQZ8"/>
<dbReference type="Proteomes" id="UP000630353">
    <property type="component" value="Unassembled WGS sequence"/>
</dbReference>
<keyword evidence="4" id="KW-0456">Lyase</keyword>
<reference evidence="6" key="1">
    <citation type="journal article" date="2014" name="Int. J. Syst. Evol. Microbiol.">
        <title>Complete genome sequence of Corynebacterium casei LMG S-19264T (=DSM 44701T), isolated from a smear-ripened cheese.</title>
        <authorList>
            <consortium name="US DOE Joint Genome Institute (JGI-PGF)"/>
            <person name="Walter F."/>
            <person name="Albersmeier A."/>
            <person name="Kalinowski J."/>
            <person name="Ruckert C."/>
        </authorList>
    </citation>
    <scope>NUCLEOTIDE SEQUENCE</scope>
    <source>
        <strain evidence="6">KCTC 42651</strain>
    </source>
</reference>
<evidence type="ECO:0000313" key="6">
    <source>
        <dbReference type="EMBL" id="GHD48283.1"/>
    </source>
</evidence>
<keyword evidence="2" id="KW-0479">Metal-binding</keyword>
<dbReference type="Gene3D" id="3.90.1590.10">
    <property type="entry name" value="glutathione-dependent formaldehyde- activating enzyme (gfa)"/>
    <property type="match status" value="2"/>
</dbReference>
<dbReference type="InterPro" id="IPR011057">
    <property type="entry name" value="Mss4-like_sf"/>
</dbReference>
<comment type="caution">
    <text evidence="6">The sequence shown here is derived from an EMBL/GenBank/DDBJ whole genome shotgun (WGS) entry which is preliminary data.</text>
</comment>
<keyword evidence="3" id="KW-0862">Zinc</keyword>
<accession>A0A918XQZ8</accession>
<dbReference type="PANTHER" id="PTHR33337">
    <property type="entry name" value="GFA DOMAIN-CONTAINING PROTEIN"/>
    <property type="match status" value="1"/>
</dbReference>
<proteinExistence type="inferred from homology"/>
<dbReference type="PANTHER" id="PTHR33337:SF40">
    <property type="entry name" value="CENP-V_GFA DOMAIN-CONTAINING PROTEIN-RELATED"/>
    <property type="match status" value="1"/>
</dbReference>
<dbReference type="PROSITE" id="PS51891">
    <property type="entry name" value="CENP_V_GFA"/>
    <property type="match status" value="2"/>
</dbReference>
<protein>
    <recommendedName>
        <fullName evidence="5">CENP-V/GFA domain-containing protein</fullName>
    </recommendedName>
</protein>
<gene>
    <name evidence="6" type="ORF">GCM10017083_19170</name>
</gene>
<feature type="domain" description="CENP-V/GFA" evidence="5">
    <location>
        <begin position="146"/>
        <end position="260"/>
    </location>
</feature>
<organism evidence="6 7">
    <name type="scientific">Thalassobaculum fulvum</name>
    <dbReference type="NCBI Taxonomy" id="1633335"/>
    <lineage>
        <taxon>Bacteria</taxon>
        <taxon>Pseudomonadati</taxon>
        <taxon>Pseudomonadota</taxon>
        <taxon>Alphaproteobacteria</taxon>
        <taxon>Rhodospirillales</taxon>
        <taxon>Thalassobaculaceae</taxon>
        <taxon>Thalassobaculum</taxon>
    </lineage>
</organism>
<dbReference type="InterPro" id="IPR006913">
    <property type="entry name" value="CENP-V/GFA"/>
</dbReference>
<evidence type="ECO:0000256" key="4">
    <source>
        <dbReference type="ARBA" id="ARBA00023239"/>
    </source>
</evidence>
<dbReference type="Pfam" id="PF04828">
    <property type="entry name" value="GFA"/>
    <property type="match status" value="2"/>
</dbReference>
<dbReference type="EMBL" id="BMZS01000004">
    <property type="protein sequence ID" value="GHD48283.1"/>
    <property type="molecule type" value="Genomic_DNA"/>
</dbReference>